<accession>A0A923KHS0</accession>
<keyword evidence="1" id="KW-0560">Oxidoreductase</keyword>
<dbReference type="PANTHER" id="PTHR10366">
    <property type="entry name" value="NAD DEPENDENT EPIMERASE/DEHYDRATASE"/>
    <property type="match status" value="1"/>
</dbReference>
<name>A0A923KHS0_9FLAO</name>
<evidence type="ECO:0000256" key="1">
    <source>
        <dbReference type="ARBA" id="ARBA00023002"/>
    </source>
</evidence>
<dbReference type="GO" id="GO:0016616">
    <property type="term" value="F:oxidoreductase activity, acting on the CH-OH group of donors, NAD or NADP as acceptor"/>
    <property type="evidence" value="ECO:0007669"/>
    <property type="project" value="TreeGrafter"/>
</dbReference>
<evidence type="ECO:0000313" key="4">
    <source>
        <dbReference type="Proteomes" id="UP000656244"/>
    </source>
</evidence>
<organism evidence="3 4">
    <name type="scientific">Hyunsoonleella aquatilis</name>
    <dbReference type="NCBI Taxonomy" id="2762758"/>
    <lineage>
        <taxon>Bacteria</taxon>
        <taxon>Pseudomonadati</taxon>
        <taxon>Bacteroidota</taxon>
        <taxon>Flavobacteriia</taxon>
        <taxon>Flavobacteriales</taxon>
        <taxon>Flavobacteriaceae</taxon>
    </lineage>
</organism>
<gene>
    <name evidence="3" type="ORF">H7U19_02330</name>
</gene>
<keyword evidence="4" id="KW-1185">Reference proteome</keyword>
<evidence type="ECO:0000259" key="2">
    <source>
        <dbReference type="Pfam" id="PF01370"/>
    </source>
</evidence>
<dbReference type="RefSeq" id="WP_186558223.1">
    <property type="nucleotide sequence ID" value="NZ_JACNMF010000001.1"/>
</dbReference>
<reference evidence="3" key="1">
    <citation type="submission" date="2020-08" db="EMBL/GenBank/DDBJ databases">
        <title>Hyunsoonleella sp. strain SJ7 genome sequencing and assembly.</title>
        <authorList>
            <person name="Kim I."/>
        </authorList>
    </citation>
    <scope>NUCLEOTIDE SEQUENCE</scope>
    <source>
        <strain evidence="3">SJ7</strain>
    </source>
</reference>
<sequence>MKVLLTGATGYVGHQLALALANQNITVHALVRDLHSEKAPIHRNIILIKGDICDYGSIAKAIEGCEYVFHSAAFTNLKCRTIDSFYNTNVLGTENVLRASVFAGVKKVIYTSTLSVYGPSYNEVPITETQPRIASFANDYELTKSMSEELVQKYIKEGLSCIILNVTKVYGPGVATFSSGVNKLISMLARKDFLMVPDKLKSTSNYVFIDDVVKAHILAMKSHRNHGKYIIGGENVSYQQLFSLIMKLTRRNVRIVKVHFGLVKLFFSMVSLFQRVIRIAPSITPKMLDFLFVNRIATSDRAKMDLNYRATPLYVGLKETINFLKLAP</sequence>
<dbReference type="PANTHER" id="PTHR10366:SF831">
    <property type="entry name" value="NAD-DEPENDENT EPIMERASE_DEHYDRATASE DOMAIN-CONTAINING PROTEIN"/>
    <property type="match status" value="1"/>
</dbReference>
<dbReference type="Pfam" id="PF01370">
    <property type="entry name" value="Epimerase"/>
    <property type="match status" value="1"/>
</dbReference>
<dbReference type="EMBL" id="JACNMF010000001">
    <property type="protein sequence ID" value="MBC3757224.1"/>
    <property type="molecule type" value="Genomic_DNA"/>
</dbReference>
<evidence type="ECO:0000313" key="3">
    <source>
        <dbReference type="EMBL" id="MBC3757224.1"/>
    </source>
</evidence>
<comment type="caution">
    <text evidence="3">The sequence shown here is derived from an EMBL/GenBank/DDBJ whole genome shotgun (WGS) entry which is preliminary data.</text>
</comment>
<dbReference type="AlphaFoldDB" id="A0A923KHS0"/>
<protein>
    <submittedName>
        <fullName evidence="3">NAD-dependent epimerase/dehydratase family protein</fullName>
    </submittedName>
</protein>
<dbReference type="SUPFAM" id="SSF51735">
    <property type="entry name" value="NAD(P)-binding Rossmann-fold domains"/>
    <property type="match status" value="1"/>
</dbReference>
<dbReference type="InterPro" id="IPR050425">
    <property type="entry name" value="NAD(P)_dehydrat-like"/>
</dbReference>
<proteinExistence type="predicted"/>
<feature type="domain" description="NAD-dependent epimerase/dehydratase" evidence="2">
    <location>
        <begin position="3"/>
        <end position="232"/>
    </location>
</feature>
<dbReference type="Gene3D" id="3.40.50.720">
    <property type="entry name" value="NAD(P)-binding Rossmann-like Domain"/>
    <property type="match status" value="1"/>
</dbReference>
<dbReference type="InterPro" id="IPR036291">
    <property type="entry name" value="NAD(P)-bd_dom_sf"/>
</dbReference>
<dbReference type="Proteomes" id="UP000656244">
    <property type="component" value="Unassembled WGS sequence"/>
</dbReference>
<dbReference type="InterPro" id="IPR001509">
    <property type="entry name" value="Epimerase_deHydtase"/>
</dbReference>